<comment type="caution">
    <text evidence="1">The sequence shown here is derived from an EMBL/GenBank/DDBJ whole genome shotgun (WGS) entry which is preliminary data.</text>
</comment>
<gene>
    <name evidence="1" type="ORF">GLW01_13495</name>
</gene>
<dbReference type="OrthoDB" id="6367542at2"/>
<dbReference type="EMBL" id="WMEX01000008">
    <property type="protein sequence ID" value="MYL27803.1"/>
    <property type="molecule type" value="Genomic_DNA"/>
</dbReference>
<evidence type="ECO:0000313" key="2">
    <source>
        <dbReference type="Proteomes" id="UP000460751"/>
    </source>
</evidence>
<dbReference type="AlphaFoldDB" id="A0A9X4YEW2"/>
<evidence type="ECO:0000313" key="1">
    <source>
        <dbReference type="EMBL" id="MYL27803.1"/>
    </source>
</evidence>
<proteinExistence type="predicted"/>
<keyword evidence="2" id="KW-1185">Reference proteome</keyword>
<dbReference type="RefSeq" id="WP_151439153.1">
    <property type="nucleotide sequence ID" value="NZ_WMEX01000008.1"/>
</dbReference>
<organism evidence="1 2">
    <name type="scientific">Vreelandella halophila</name>
    <dbReference type="NCBI Taxonomy" id="86177"/>
    <lineage>
        <taxon>Bacteria</taxon>
        <taxon>Pseudomonadati</taxon>
        <taxon>Pseudomonadota</taxon>
        <taxon>Gammaproteobacteria</taxon>
        <taxon>Oceanospirillales</taxon>
        <taxon>Halomonadaceae</taxon>
        <taxon>Vreelandella</taxon>
    </lineage>
</organism>
<protein>
    <submittedName>
        <fullName evidence="1">Uncharacterized protein</fullName>
    </submittedName>
</protein>
<name>A0A9X4YEW2_9GAMM</name>
<accession>A0A9X4YEW2</accession>
<reference evidence="1 2" key="1">
    <citation type="submission" date="2019-11" db="EMBL/GenBank/DDBJ databases">
        <title>Genome sequences of 17 halophilic strains isolated from different environments.</title>
        <authorList>
            <person name="Furrow R.E."/>
        </authorList>
    </citation>
    <scope>NUCLEOTIDE SEQUENCE [LARGE SCALE GENOMIC DNA]</scope>
    <source>
        <strain evidence="1 2">22507_15_FS</strain>
    </source>
</reference>
<dbReference type="Proteomes" id="UP000460751">
    <property type="component" value="Unassembled WGS sequence"/>
</dbReference>
<sequence length="109" mass="12511">MMTLLTTLVLLIMVGLSGWTLYCLRQQRRRVEHALARVADPELPPPEMLMTVRVLNPIEVARRESAGARLVGDYMPETVRRIVFRQLTSELDEALSERGIESEISVEYR</sequence>